<comment type="subcellular location">
    <subcellularLocation>
        <location evidence="1 7">Cell membrane</location>
        <topology evidence="1 7">Multi-pass membrane protein</topology>
    </subcellularLocation>
</comment>
<dbReference type="InterPro" id="IPR035906">
    <property type="entry name" value="MetI-like_sf"/>
</dbReference>
<feature type="compositionally biased region" description="Basic and acidic residues" evidence="8">
    <location>
        <begin position="32"/>
        <end position="44"/>
    </location>
</feature>
<keyword evidence="6 7" id="KW-0472">Membrane</keyword>
<evidence type="ECO:0000256" key="3">
    <source>
        <dbReference type="ARBA" id="ARBA00022475"/>
    </source>
</evidence>
<dbReference type="RefSeq" id="WP_310538294.1">
    <property type="nucleotide sequence ID" value="NZ_BAAAOC010000011.1"/>
</dbReference>
<reference evidence="11" key="1">
    <citation type="submission" date="2023-07" db="EMBL/GenBank/DDBJ databases">
        <title>Description of three actinobacteria isolated from air of manufacturing shop in a pharmaceutical factory.</title>
        <authorList>
            <person name="Zhang D.-F."/>
        </authorList>
    </citation>
    <scope>NUCLEOTIDE SEQUENCE [LARGE SCALE GENOMIC DNA]</scope>
    <source>
        <strain evidence="11">CCTCC AB 207010</strain>
    </source>
</reference>
<evidence type="ECO:0000256" key="5">
    <source>
        <dbReference type="ARBA" id="ARBA00022989"/>
    </source>
</evidence>
<dbReference type="PROSITE" id="PS50928">
    <property type="entry name" value="ABC_TM1"/>
    <property type="match status" value="1"/>
</dbReference>
<dbReference type="InterPro" id="IPR000515">
    <property type="entry name" value="MetI-like"/>
</dbReference>
<keyword evidence="5 7" id="KW-1133">Transmembrane helix</keyword>
<dbReference type="PANTHER" id="PTHR43005">
    <property type="entry name" value="BLR7065 PROTEIN"/>
    <property type="match status" value="1"/>
</dbReference>
<protein>
    <submittedName>
        <fullName evidence="10">Sugar ABC transporter permease</fullName>
    </submittedName>
</protein>
<keyword evidence="11" id="KW-1185">Reference proteome</keyword>
<feature type="transmembrane region" description="Helical" evidence="7">
    <location>
        <begin position="150"/>
        <end position="172"/>
    </location>
</feature>
<evidence type="ECO:0000313" key="11">
    <source>
        <dbReference type="Proteomes" id="UP001260872"/>
    </source>
</evidence>
<dbReference type="Gene3D" id="1.10.3720.10">
    <property type="entry name" value="MetI-like"/>
    <property type="match status" value="1"/>
</dbReference>
<accession>A0ABU1FW66</accession>
<evidence type="ECO:0000313" key="10">
    <source>
        <dbReference type="EMBL" id="MDR5712926.1"/>
    </source>
</evidence>
<feature type="region of interest" description="Disordered" evidence="8">
    <location>
        <begin position="1"/>
        <end position="44"/>
    </location>
</feature>
<proteinExistence type="inferred from homology"/>
<dbReference type="Pfam" id="PF00528">
    <property type="entry name" value="BPD_transp_1"/>
    <property type="match status" value="1"/>
</dbReference>
<organism evidence="10 11">
    <name type="scientific">Nesterenkonia flava</name>
    <dbReference type="NCBI Taxonomy" id="469799"/>
    <lineage>
        <taxon>Bacteria</taxon>
        <taxon>Bacillati</taxon>
        <taxon>Actinomycetota</taxon>
        <taxon>Actinomycetes</taxon>
        <taxon>Micrococcales</taxon>
        <taxon>Micrococcaceae</taxon>
        <taxon>Nesterenkonia</taxon>
    </lineage>
</organism>
<keyword evidence="2 7" id="KW-0813">Transport</keyword>
<feature type="compositionally biased region" description="Polar residues" evidence="8">
    <location>
        <begin position="1"/>
        <end position="12"/>
    </location>
</feature>
<evidence type="ECO:0000256" key="6">
    <source>
        <dbReference type="ARBA" id="ARBA00023136"/>
    </source>
</evidence>
<feature type="compositionally biased region" description="Low complexity" evidence="8">
    <location>
        <begin position="13"/>
        <end position="28"/>
    </location>
</feature>
<comment type="caution">
    <text evidence="10">The sequence shown here is derived from an EMBL/GenBank/DDBJ whole genome shotgun (WGS) entry which is preliminary data.</text>
</comment>
<feature type="transmembrane region" description="Helical" evidence="7">
    <location>
        <begin position="199"/>
        <end position="220"/>
    </location>
</feature>
<evidence type="ECO:0000259" key="9">
    <source>
        <dbReference type="PROSITE" id="PS50928"/>
    </source>
</evidence>
<feature type="transmembrane region" description="Helical" evidence="7">
    <location>
        <begin position="117"/>
        <end position="138"/>
    </location>
</feature>
<evidence type="ECO:0000256" key="4">
    <source>
        <dbReference type="ARBA" id="ARBA00022692"/>
    </source>
</evidence>
<evidence type="ECO:0000256" key="8">
    <source>
        <dbReference type="SAM" id="MobiDB-lite"/>
    </source>
</evidence>
<evidence type="ECO:0000256" key="1">
    <source>
        <dbReference type="ARBA" id="ARBA00004651"/>
    </source>
</evidence>
<sequence length="338" mass="37401">MSTTSPTTTGLVASQQQAQRNAQRRSQAGTSHDPRSPEEIRAQKAADRAEGWRRRLPLMPALIFVIVCTQVPFLLTIWYSLRSRNLLRPEGEQFVGLANFADIFFDSTFRTAALNSVIITFGCVFAALVLGLLLALLLDREFVGRGVVRTLLITPFLIMPVAGAMLWSISMFNPSYGLVNWLIGLVGIAPVDWTSQYPVLSIVIALVWQWTPFMMLLLLAGLQSQPRDVLEAAQMDGASTWQTFRHITLPHLRFYMELAVLLGAIYVVNTFDHIYLMTAGGPGTASANLPFYIYQRAFLGFDIGQSAAMGVVTVIATIIISMLALRLIFKGLNAKEQS</sequence>
<gene>
    <name evidence="10" type="ORF">RH857_12430</name>
</gene>
<feature type="transmembrane region" description="Helical" evidence="7">
    <location>
        <begin position="58"/>
        <end position="81"/>
    </location>
</feature>
<dbReference type="SUPFAM" id="SSF161098">
    <property type="entry name" value="MetI-like"/>
    <property type="match status" value="1"/>
</dbReference>
<keyword evidence="3" id="KW-1003">Cell membrane</keyword>
<dbReference type="PANTHER" id="PTHR43005:SF2">
    <property type="entry name" value="INTEGRAL MEMBRANE SUGAR TRANSPORT PROTEIN"/>
    <property type="match status" value="1"/>
</dbReference>
<feature type="transmembrane region" description="Helical" evidence="7">
    <location>
        <begin position="306"/>
        <end position="329"/>
    </location>
</feature>
<name>A0ABU1FW66_9MICC</name>
<evidence type="ECO:0000256" key="2">
    <source>
        <dbReference type="ARBA" id="ARBA00022448"/>
    </source>
</evidence>
<comment type="similarity">
    <text evidence="7">Belongs to the binding-protein-dependent transport system permease family.</text>
</comment>
<keyword evidence="4 7" id="KW-0812">Transmembrane</keyword>
<feature type="domain" description="ABC transmembrane type-1" evidence="9">
    <location>
        <begin position="113"/>
        <end position="324"/>
    </location>
</feature>
<dbReference type="EMBL" id="JAVKGT010000043">
    <property type="protein sequence ID" value="MDR5712926.1"/>
    <property type="molecule type" value="Genomic_DNA"/>
</dbReference>
<dbReference type="CDD" id="cd06261">
    <property type="entry name" value="TM_PBP2"/>
    <property type="match status" value="1"/>
</dbReference>
<feature type="transmembrane region" description="Helical" evidence="7">
    <location>
        <begin position="252"/>
        <end position="268"/>
    </location>
</feature>
<dbReference type="Proteomes" id="UP001260872">
    <property type="component" value="Unassembled WGS sequence"/>
</dbReference>
<evidence type="ECO:0000256" key="7">
    <source>
        <dbReference type="RuleBase" id="RU363032"/>
    </source>
</evidence>